<keyword evidence="8" id="KW-0472">Membrane</keyword>
<evidence type="ECO:0000256" key="9">
    <source>
        <dbReference type="ARBA" id="ARBA00023180"/>
    </source>
</evidence>
<dbReference type="InterPro" id="IPR031631">
    <property type="entry name" value="Glyco_hydro_63N"/>
</dbReference>
<dbReference type="Pfam" id="PF03200">
    <property type="entry name" value="Glyco_hydro_63"/>
    <property type="match status" value="1"/>
</dbReference>
<evidence type="ECO:0000313" key="17">
    <source>
        <dbReference type="EMBL" id="CAI6333764.1"/>
    </source>
</evidence>
<proteinExistence type="inferred from homology"/>
<evidence type="ECO:0000256" key="8">
    <source>
        <dbReference type="ARBA" id="ARBA00023136"/>
    </source>
</evidence>
<evidence type="ECO:0000259" key="16">
    <source>
        <dbReference type="Pfam" id="PF16923"/>
    </source>
</evidence>
<dbReference type="Proteomes" id="UP001152607">
    <property type="component" value="Unassembled WGS sequence"/>
</dbReference>
<evidence type="ECO:0000256" key="11">
    <source>
        <dbReference type="ARBA" id="ARBA00038888"/>
    </source>
</evidence>
<gene>
    <name evidence="17" type="ORF">PDIGIT_LOCUS6813</name>
</gene>
<evidence type="ECO:0000256" key="12">
    <source>
        <dbReference type="ARBA" id="ARBA00052431"/>
    </source>
</evidence>
<dbReference type="SUPFAM" id="SSF48208">
    <property type="entry name" value="Six-hairpin glycosidases"/>
    <property type="match status" value="1"/>
</dbReference>
<comment type="subcellular location">
    <subcellularLocation>
        <location evidence="1 13">Endoplasmic reticulum membrane</location>
        <topology evidence="1 13">Single-pass type II membrane protein</topology>
    </subcellularLocation>
</comment>
<evidence type="ECO:0000256" key="4">
    <source>
        <dbReference type="ARBA" id="ARBA00022801"/>
    </source>
</evidence>
<protein>
    <recommendedName>
        <fullName evidence="11 13">Mannosyl-oligosaccharide glucosidase</fullName>
        <ecNumber evidence="11 13">3.2.1.106</ecNumber>
    </recommendedName>
    <alternativeName>
        <fullName evidence="14">Glucosidase I</fullName>
    </alternativeName>
</protein>
<comment type="caution">
    <text evidence="17">The sequence shown here is derived from an EMBL/GenBank/DDBJ whole genome shotgun (WGS) entry which is preliminary data.</text>
</comment>
<keyword evidence="9 14" id="KW-0325">Glycoprotein</keyword>
<keyword evidence="3" id="KW-0812">Transmembrane</keyword>
<dbReference type="FunFam" id="1.50.10.10:FF:000027">
    <property type="entry name" value="Probable mannosyl-oligosaccharide glucosidase"/>
    <property type="match status" value="1"/>
</dbReference>
<evidence type="ECO:0000256" key="2">
    <source>
        <dbReference type="ARBA" id="ARBA00010833"/>
    </source>
</evidence>
<keyword evidence="4 13" id="KW-0378">Hydrolase</keyword>
<dbReference type="EC" id="3.2.1.106" evidence="11 13"/>
<keyword evidence="18" id="KW-1185">Reference proteome</keyword>
<evidence type="ECO:0000256" key="13">
    <source>
        <dbReference type="RuleBase" id="RU368089"/>
    </source>
</evidence>
<dbReference type="GO" id="GO:0009311">
    <property type="term" value="P:oligosaccharide metabolic process"/>
    <property type="evidence" value="ECO:0007669"/>
    <property type="project" value="UniProtKB-UniRule"/>
</dbReference>
<dbReference type="InterPro" id="IPR008928">
    <property type="entry name" value="6-hairpin_glycosidase_sf"/>
</dbReference>
<feature type="domain" description="Glycosyl hydrolase family 63 C-terminal" evidence="15">
    <location>
        <begin position="320"/>
        <end position="815"/>
    </location>
</feature>
<comment type="similarity">
    <text evidence="2 13">Belongs to the glycosyl hydrolase 63 family.</text>
</comment>
<evidence type="ECO:0000256" key="5">
    <source>
        <dbReference type="ARBA" id="ARBA00022824"/>
    </source>
</evidence>
<dbReference type="InterPro" id="IPR012341">
    <property type="entry name" value="6hp_glycosidase-like_sf"/>
</dbReference>
<comment type="pathway">
    <text evidence="14">Glycan metabolism; N-glycan degradation.</text>
</comment>
<dbReference type="GO" id="GO:0005789">
    <property type="term" value="C:endoplasmic reticulum membrane"/>
    <property type="evidence" value="ECO:0007669"/>
    <property type="project" value="UniProtKB-SubCell"/>
</dbReference>
<dbReference type="Gene3D" id="1.50.10.10">
    <property type="match status" value="1"/>
</dbReference>
<dbReference type="Gene3D" id="2.70.98.110">
    <property type="entry name" value="Glycosyl hydrolase family 63, N-terminal domain"/>
    <property type="match status" value="1"/>
</dbReference>
<feature type="domain" description="Glycosyl hydrolase family 63 N-terminal" evidence="16">
    <location>
        <begin position="58"/>
        <end position="282"/>
    </location>
</feature>
<dbReference type="Pfam" id="PF16923">
    <property type="entry name" value="Glyco_hydro_63N"/>
    <property type="match status" value="1"/>
</dbReference>
<evidence type="ECO:0000256" key="10">
    <source>
        <dbReference type="ARBA" id="ARBA00023295"/>
    </source>
</evidence>
<dbReference type="InterPro" id="IPR004888">
    <property type="entry name" value="Glycoside_hydrolase_63"/>
</dbReference>
<dbReference type="EMBL" id="CAOQHR010000004">
    <property type="protein sequence ID" value="CAI6333764.1"/>
    <property type="molecule type" value="Genomic_DNA"/>
</dbReference>
<sequence>MCPKPHSSCVELTLTYIPSNMARNSRRSNGVVKGFIIAFLAHTSLAQVAEIEKATNASLLWGPYRPNLYFGVRPRIPKSLMGGLLWTKVEDHSVQNTFRHTCEQHELDGYGWDEYDVRSGGRQTIHDPANHIDITTEFIKFPGGEHGGSWGARIKGTPREDASPDLKTTVIWYHTLEGLGQIEAQGSEEETGAEGDVVLKGQTLELGNFDIKITEGKGDHPQTGHPSYSDKPLDRTLVNSAQVPDEALWQTKPVLFAQLKSEIEELLKIYGEENPPPPAQIYTIKHKPGRGNIHFIQKVFEGAFEFDILFSSASAPQPITSEDLTQQIKSVTTGFSSRFTEIFKPQPPFVKERYEEFSKSLFSNLIGGIGYFYGDSRVDRSYDPAYEEDNEGFWEDAEEARGRNQAEFVGPSELYTSIPSRPFFPRGFLWDEGFHLLPVIDWDADLTLDIIKSWFNLMDEDGWIGREQILGAEARSKVPDEFQVQYPHYANPPTLFMVITSFLDKLDATKKDTSNSEVLAEKSYFMQLANREAALQYLRTLYPLLKRHYFWFRKTQAGDIKSYDREAFSTKEGYRWRGRTPRHILTSGLDDYPRAQPPHPGELHLDLISWVGLMTRSIRRIAIYLEEVDDAAEFAKYEEAIVKNLDDLHWSEKDDAYCDATIDDYEENKLVCHKGYISLFPFLTGLVDKDSKKLGAILDLIADEEQLWTEYGLRSLSKSSEFYHTEEDYWRGPIWMNMNYLAVKQLLNIAQQKGPQQDKAKSLYVGLRKNLVNTVYNSWKETGFAWEQYNPETGKGQRTQHFTGWTSLVVKIMSMPDLEGGHVRDEL</sequence>
<name>A0A9W4UEA1_9PLEO</name>
<dbReference type="PANTHER" id="PTHR10412">
    <property type="entry name" value="MANNOSYL-OLIGOSACCHARIDE GLUCOSIDASE"/>
    <property type="match status" value="1"/>
</dbReference>
<evidence type="ECO:0000313" key="18">
    <source>
        <dbReference type="Proteomes" id="UP001152607"/>
    </source>
</evidence>
<keyword evidence="10 13" id="KW-0326">Glycosidase</keyword>
<dbReference type="PANTHER" id="PTHR10412:SF11">
    <property type="entry name" value="MANNOSYL-OLIGOSACCHARIDE GLUCOSIDASE"/>
    <property type="match status" value="1"/>
</dbReference>
<keyword evidence="6" id="KW-0735">Signal-anchor</keyword>
<comment type="catalytic activity">
    <reaction evidence="12 13">
        <text>N(4)-(alpha-D-Glc-(1-&gt;2)-alpha-D-Glc-(1-&gt;3)-alpha-D-Glc-(1-&gt;3)-alpha-D-Man-(1-&gt;2)-alpha-D-Man-(1-&gt;2)-alpha-D-Man-(1-&gt;3)-[alpha-D-Man-(1-&gt;2)-alpha-D-Man-(1-&gt;3)-[alpha-D-Man-(1-&gt;2)-alpha-D-Man-(1-&gt;6)]-alpha-D-Man-(1-&gt;6)]-beta-D-Man-(1-&gt;4)-beta-D-GlcNAc-(1-&gt;4)-beta-D-GlcNAc)-L-asparaginyl-[protein] + H2O = N(4)-(alpha-D-Glc-(1-&gt;3)-alpha-D-Glc-(1-&gt;3)-alpha-D-Man-(1-&gt;2)-alpha-D-Man-(1-&gt;2)-alpha-D-Man-(1-&gt;3)-[alpha-D-Man-(1-&gt;2)-alpha-D-Man-(1-&gt;3)-[alpha-D-Man-(1-&gt;2)-alpha-D-Man-(1-&gt;6)]-alpha-D-Man-(1-&gt;6)]-beta-D-Man-(1-&gt;4)-beta-D-GlcNAc-(1-&gt;4)-beta-D-GlcNAc)-L-asparaginyl-[protein] + beta-D-glucose</text>
        <dbReference type="Rhea" id="RHEA:55988"/>
        <dbReference type="Rhea" id="RHEA-COMP:12806"/>
        <dbReference type="Rhea" id="RHEA-COMP:14355"/>
        <dbReference type="ChEBI" id="CHEBI:15377"/>
        <dbReference type="ChEBI" id="CHEBI:15903"/>
        <dbReference type="ChEBI" id="CHEBI:59082"/>
        <dbReference type="ChEBI" id="CHEBI:132537"/>
        <dbReference type="EC" id="3.2.1.106"/>
    </reaction>
</comment>
<keyword evidence="7" id="KW-1133">Transmembrane helix</keyword>
<evidence type="ECO:0000256" key="1">
    <source>
        <dbReference type="ARBA" id="ARBA00004648"/>
    </source>
</evidence>
<organism evidence="17 18">
    <name type="scientific">Periconia digitata</name>
    <dbReference type="NCBI Taxonomy" id="1303443"/>
    <lineage>
        <taxon>Eukaryota</taxon>
        <taxon>Fungi</taxon>
        <taxon>Dikarya</taxon>
        <taxon>Ascomycota</taxon>
        <taxon>Pezizomycotina</taxon>
        <taxon>Dothideomycetes</taxon>
        <taxon>Pleosporomycetidae</taxon>
        <taxon>Pleosporales</taxon>
        <taxon>Massarineae</taxon>
        <taxon>Periconiaceae</taxon>
        <taxon>Periconia</taxon>
    </lineage>
</organism>
<dbReference type="FunFam" id="2.70.98.110:FF:000003">
    <property type="entry name" value="Probable mannosyl-oligosaccharide glucosidase"/>
    <property type="match status" value="1"/>
</dbReference>
<dbReference type="InterPro" id="IPR038518">
    <property type="entry name" value="Glyco_hydro_63N_sf"/>
</dbReference>
<dbReference type="GO" id="GO:0006487">
    <property type="term" value="P:protein N-linked glycosylation"/>
    <property type="evidence" value="ECO:0007669"/>
    <property type="project" value="UniProtKB-UniRule"/>
</dbReference>
<comment type="function">
    <text evidence="13">Cleaves the distal alpha 1,2-linked glucose residue from the Glc(3)Man(9)GlcNAc(2) oligosaccharide precursor.</text>
</comment>
<dbReference type="GO" id="GO:0004573">
    <property type="term" value="F:Glc3Man9GlcNAc2 oligosaccharide glucosidase activity"/>
    <property type="evidence" value="ECO:0007669"/>
    <property type="project" value="UniProtKB-UniRule"/>
</dbReference>
<dbReference type="InterPro" id="IPR031335">
    <property type="entry name" value="Glyco_hydro_63_C"/>
</dbReference>
<reference evidence="17" key="1">
    <citation type="submission" date="2023-01" db="EMBL/GenBank/DDBJ databases">
        <authorList>
            <person name="Van Ghelder C."/>
            <person name="Rancurel C."/>
        </authorList>
    </citation>
    <scope>NUCLEOTIDE SEQUENCE</scope>
    <source>
        <strain evidence="17">CNCM I-4278</strain>
    </source>
</reference>
<dbReference type="OrthoDB" id="410058at2759"/>
<evidence type="ECO:0000259" key="15">
    <source>
        <dbReference type="Pfam" id="PF03200"/>
    </source>
</evidence>
<keyword evidence="5 13" id="KW-0256">Endoplasmic reticulum</keyword>
<evidence type="ECO:0000256" key="14">
    <source>
        <dbReference type="RuleBase" id="RU369107"/>
    </source>
</evidence>
<evidence type="ECO:0000256" key="6">
    <source>
        <dbReference type="ARBA" id="ARBA00022968"/>
    </source>
</evidence>
<evidence type="ECO:0000256" key="3">
    <source>
        <dbReference type="ARBA" id="ARBA00022692"/>
    </source>
</evidence>
<accession>A0A9W4UEA1</accession>
<evidence type="ECO:0000256" key="7">
    <source>
        <dbReference type="ARBA" id="ARBA00022989"/>
    </source>
</evidence>
<dbReference type="AlphaFoldDB" id="A0A9W4UEA1"/>